<evidence type="ECO:0000256" key="3">
    <source>
        <dbReference type="ARBA" id="ARBA00010728"/>
    </source>
</evidence>
<dbReference type="PANTHER" id="PTHR43697:SF1">
    <property type="entry name" value="SERINE--TRNA LIGASE"/>
    <property type="match status" value="1"/>
</dbReference>
<comment type="domain">
    <text evidence="12">Consists of two distinct domains, a catalytic core and a N-terminal extension that is involved in tRNA binding.</text>
</comment>
<evidence type="ECO:0000256" key="8">
    <source>
        <dbReference type="ARBA" id="ARBA00022917"/>
    </source>
</evidence>
<comment type="similarity">
    <text evidence="3 12">Belongs to the class-II aminoacyl-tRNA synthetase family. Type-1 seryl-tRNA synthetase subfamily.</text>
</comment>
<keyword evidence="7 12" id="KW-0067">ATP-binding</keyword>
<feature type="binding site" evidence="13">
    <location>
        <position position="235"/>
    </location>
    <ligand>
        <name>L-serine</name>
        <dbReference type="ChEBI" id="CHEBI:33384"/>
    </ligand>
</feature>
<comment type="pathway">
    <text evidence="2 12">Aminoacyl-tRNA biosynthesis; selenocysteinyl-tRNA(Sec) biosynthesis; L-seryl-tRNA(Sec) from L-serine and tRNA(Sec): step 1/1.</text>
</comment>
<dbReference type="GO" id="GO:0004828">
    <property type="term" value="F:serine-tRNA ligase activity"/>
    <property type="evidence" value="ECO:0007669"/>
    <property type="project" value="UniProtKB-UniRule"/>
</dbReference>
<dbReference type="Gene3D" id="3.30.930.10">
    <property type="entry name" value="Bira Bifunctional Protein, Domain 2"/>
    <property type="match status" value="1"/>
</dbReference>
<dbReference type="NCBIfam" id="TIGR00414">
    <property type="entry name" value="serS"/>
    <property type="match status" value="1"/>
</dbReference>
<dbReference type="InterPro" id="IPR002317">
    <property type="entry name" value="Ser-tRNA-ligase_type_1"/>
</dbReference>
<dbReference type="EMBL" id="JBAFSM010000021">
    <property type="protein sequence ID" value="MEG3437908.1"/>
    <property type="molecule type" value="Genomic_DNA"/>
</dbReference>
<dbReference type="GO" id="GO:0005524">
    <property type="term" value="F:ATP binding"/>
    <property type="evidence" value="ECO:0007669"/>
    <property type="project" value="UniProtKB-UniRule"/>
</dbReference>
<keyword evidence="5 12" id="KW-0436">Ligase</keyword>
<dbReference type="GO" id="GO:0016260">
    <property type="term" value="P:selenocysteine biosynthetic process"/>
    <property type="evidence" value="ECO:0007669"/>
    <property type="project" value="UniProtKB-UniRule"/>
</dbReference>
<feature type="binding site" evidence="13">
    <location>
        <position position="266"/>
    </location>
    <ligand>
        <name>L-serine</name>
        <dbReference type="ChEBI" id="CHEBI:33384"/>
    </ligand>
</feature>
<comment type="catalytic activity">
    <reaction evidence="10 12">
        <text>tRNA(Sec) + L-serine + ATP = L-seryl-tRNA(Sec) + AMP + diphosphate + H(+)</text>
        <dbReference type="Rhea" id="RHEA:42580"/>
        <dbReference type="Rhea" id="RHEA-COMP:9742"/>
        <dbReference type="Rhea" id="RHEA-COMP:10128"/>
        <dbReference type="ChEBI" id="CHEBI:15378"/>
        <dbReference type="ChEBI" id="CHEBI:30616"/>
        <dbReference type="ChEBI" id="CHEBI:33019"/>
        <dbReference type="ChEBI" id="CHEBI:33384"/>
        <dbReference type="ChEBI" id="CHEBI:78442"/>
        <dbReference type="ChEBI" id="CHEBI:78533"/>
        <dbReference type="ChEBI" id="CHEBI:456215"/>
        <dbReference type="EC" id="6.1.1.11"/>
    </reaction>
</comment>
<organism evidence="16 17">
    <name type="scientific">Pannus brasiliensis CCIBt3594</name>
    <dbReference type="NCBI Taxonomy" id="1427578"/>
    <lineage>
        <taxon>Bacteria</taxon>
        <taxon>Bacillati</taxon>
        <taxon>Cyanobacteriota</taxon>
        <taxon>Cyanophyceae</taxon>
        <taxon>Oscillatoriophycideae</taxon>
        <taxon>Chroococcales</taxon>
        <taxon>Microcystaceae</taxon>
        <taxon>Pannus</taxon>
    </lineage>
</organism>
<comment type="catalytic activity">
    <reaction evidence="11 12">
        <text>tRNA(Ser) + L-serine + ATP = L-seryl-tRNA(Ser) + AMP + diphosphate + H(+)</text>
        <dbReference type="Rhea" id="RHEA:12292"/>
        <dbReference type="Rhea" id="RHEA-COMP:9669"/>
        <dbReference type="Rhea" id="RHEA-COMP:9703"/>
        <dbReference type="ChEBI" id="CHEBI:15378"/>
        <dbReference type="ChEBI" id="CHEBI:30616"/>
        <dbReference type="ChEBI" id="CHEBI:33019"/>
        <dbReference type="ChEBI" id="CHEBI:33384"/>
        <dbReference type="ChEBI" id="CHEBI:78442"/>
        <dbReference type="ChEBI" id="CHEBI:78533"/>
        <dbReference type="ChEBI" id="CHEBI:456215"/>
        <dbReference type="EC" id="6.1.1.11"/>
    </reaction>
</comment>
<dbReference type="SUPFAM" id="SSF55681">
    <property type="entry name" value="Class II aaRS and biotin synthetases"/>
    <property type="match status" value="1"/>
</dbReference>
<feature type="domain" description="Aminoacyl-transfer RNA synthetases class-II family profile" evidence="15">
    <location>
        <begin position="178"/>
        <end position="414"/>
    </location>
</feature>
<accession>A0AAW9QLD4</accession>
<dbReference type="RefSeq" id="WP_332865390.1">
    <property type="nucleotide sequence ID" value="NZ_JBAFSM010000021.1"/>
</dbReference>
<evidence type="ECO:0000259" key="15">
    <source>
        <dbReference type="PROSITE" id="PS50862"/>
    </source>
</evidence>
<sequence>MLDLKRIRENPEEVQKLLDRRNGSYDLSAILELSQKQRELEVDRTRLQTRGNEIGKSVGQKVKSGSDPNSAEILSLKEEGNEIKNQLSSLEPRERDIKAEIEQRLLELPNIPSETTPIGKDERENVEIRRWGDEYKPDNPNILPHWEIGEKLGILDFERAVKVARARFVNLVGLGAALERALINFMLDRQIEAGYVEVLPPVLINSESLRGTGQLPKFEEESFRCRDDELWLAPTAEVPVTNLYRDEILEAERLPIKHCAYTPCFRREAGSYGKDTRGLIRLHQFNKVELVKIVHPDTSSAEHESLVANAEAILQALKLPYRTIELCTGDLGFGAAKCYDLEVWLPSANTYREISSCSNFRDFQARRANIRFKEKGQKGTTLAHTLNGSGLAIGRTMAAVLENYQQPDGTVKVPEVLQPYLRRESIG</sequence>
<dbReference type="InterPro" id="IPR002314">
    <property type="entry name" value="aa-tRNA-synt_IIb"/>
</dbReference>
<dbReference type="AlphaFoldDB" id="A0AAW9QLD4"/>
<feature type="binding site" evidence="12">
    <location>
        <begin position="235"/>
        <end position="237"/>
    </location>
    <ligand>
        <name>L-serine</name>
        <dbReference type="ChEBI" id="CHEBI:33384"/>
    </ligand>
</feature>
<dbReference type="InterPro" id="IPR033729">
    <property type="entry name" value="SerRS_core"/>
</dbReference>
<comment type="function">
    <text evidence="12">Catalyzes the attachment of serine to tRNA(Ser). Is also able to aminoacylate tRNA(Sec) with serine, to form the misacylated tRNA L-seryl-tRNA(Sec), which will be further converted into selenocysteinyl-tRNA(Sec).</text>
</comment>
<name>A0AAW9QLD4_9CHRO</name>
<evidence type="ECO:0000256" key="13">
    <source>
        <dbReference type="PIRSR" id="PIRSR001529-1"/>
    </source>
</evidence>
<keyword evidence="8 12" id="KW-0648">Protein biosynthesis</keyword>
<dbReference type="Pfam" id="PF02403">
    <property type="entry name" value="Seryl_tRNA_N"/>
    <property type="match status" value="1"/>
</dbReference>
<dbReference type="PRINTS" id="PR00981">
    <property type="entry name" value="TRNASYNTHSER"/>
</dbReference>
<evidence type="ECO:0000256" key="4">
    <source>
        <dbReference type="ARBA" id="ARBA00022490"/>
    </source>
</evidence>
<comment type="subunit">
    <text evidence="12">Homodimer. The tRNA molecule binds across the dimer.</text>
</comment>
<comment type="subcellular location">
    <subcellularLocation>
        <location evidence="1 12">Cytoplasm</location>
    </subcellularLocation>
</comment>
<dbReference type="GO" id="GO:0006434">
    <property type="term" value="P:seryl-tRNA aminoacylation"/>
    <property type="evidence" value="ECO:0007669"/>
    <property type="project" value="UniProtKB-UniRule"/>
</dbReference>
<evidence type="ECO:0000256" key="9">
    <source>
        <dbReference type="ARBA" id="ARBA00023146"/>
    </source>
</evidence>
<dbReference type="GO" id="GO:0005737">
    <property type="term" value="C:cytoplasm"/>
    <property type="evidence" value="ECO:0007669"/>
    <property type="project" value="UniProtKB-SubCell"/>
</dbReference>
<dbReference type="Pfam" id="PF00587">
    <property type="entry name" value="tRNA-synt_2b"/>
    <property type="match status" value="1"/>
</dbReference>
<keyword evidence="17" id="KW-1185">Reference proteome</keyword>
<dbReference type="EC" id="6.1.1.11" evidence="12"/>
<reference evidence="16 17" key="1">
    <citation type="submission" date="2024-01" db="EMBL/GenBank/DDBJ databases">
        <title>Genomic insights into the taxonomy and metabolism of the cyanobacterium Pannus brasiliensis CCIBt3594.</title>
        <authorList>
            <person name="Machado M."/>
            <person name="Botero N.B."/>
            <person name="Andreote A.P.D."/>
            <person name="Feitosa A.M.T."/>
            <person name="Popin R."/>
            <person name="Sivonen K."/>
            <person name="Fiore M.F."/>
        </authorList>
    </citation>
    <scope>NUCLEOTIDE SEQUENCE [LARGE SCALE GENOMIC DNA]</scope>
    <source>
        <strain evidence="16 17">CCIBt3594</strain>
    </source>
</reference>
<evidence type="ECO:0000256" key="2">
    <source>
        <dbReference type="ARBA" id="ARBA00005045"/>
    </source>
</evidence>
<dbReference type="HAMAP" id="MF_00176">
    <property type="entry name" value="Ser_tRNA_synth_type1"/>
    <property type="match status" value="1"/>
</dbReference>
<evidence type="ECO:0000256" key="6">
    <source>
        <dbReference type="ARBA" id="ARBA00022741"/>
    </source>
</evidence>
<feature type="binding site" evidence="13">
    <location>
        <position position="387"/>
    </location>
    <ligand>
        <name>L-serine</name>
        <dbReference type="ChEBI" id="CHEBI:33384"/>
    </ligand>
</feature>
<keyword evidence="9 12" id="KW-0030">Aminoacyl-tRNA synthetase</keyword>
<dbReference type="PROSITE" id="PS50862">
    <property type="entry name" value="AA_TRNA_LIGASE_II"/>
    <property type="match status" value="1"/>
</dbReference>
<comment type="caution">
    <text evidence="12">Lacks conserved residue(s) required for the propagation of feature annotation.</text>
</comment>
<evidence type="ECO:0000256" key="11">
    <source>
        <dbReference type="ARBA" id="ARBA00048823"/>
    </source>
</evidence>
<evidence type="ECO:0000256" key="1">
    <source>
        <dbReference type="ARBA" id="ARBA00004496"/>
    </source>
</evidence>
<keyword evidence="4 12" id="KW-0963">Cytoplasm</keyword>
<proteinExistence type="inferred from homology"/>
<evidence type="ECO:0000256" key="7">
    <source>
        <dbReference type="ARBA" id="ARBA00022840"/>
    </source>
</evidence>
<evidence type="ECO:0000256" key="12">
    <source>
        <dbReference type="HAMAP-Rule" id="MF_00176"/>
    </source>
</evidence>
<feature type="binding site" evidence="12 14">
    <location>
        <begin position="353"/>
        <end position="356"/>
    </location>
    <ligand>
        <name>ATP</name>
        <dbReference type="ChEBI" id="CHEBI:30616"/>
    </ligand>
</feature>
<keyword evidence="6 12" id="KW-0547">Nucleotide-binding</keyword>
<dbReference type="InterPro" id="IPR042103">
    <property type="entry name" value="SerRS_1_N_sf"/>
</dbReference>
<dbReference type="SUPFAM" id="SSF46589">
    <property type="entry name" value="tRNA-binding arm"/>
    <property type="match status" value="1"/>
</dbReference>
<evidence type="ECO:0000256" key="10">
    <source>
        <dbReference type="ARBA" id="ARBA00047929"/>
    </source>
</evidence>
<dbReference type="Proteomes" id="UP001328733">
    <property type="component" value="Unassembled WGS sequence"/>
</dbReference>
<evidence type="ECO:0000313" key="17">
    <source>
        <dbReference type="Proteomes" id="UP001328733"/>
    </source>
</evidence>
<evidence type="ECO:0000256" key="14">
    <source>
        <dbReference type="PIRSR" id="PIRSR001529-2"/>
    </source>
</evidence>
<evidence type="ECO:0000256" key="5">
    <source>
        <dbReference type="ARBA" id="ARBA00022598"/>
    </source>
</evidence>
<feature type="binding site" evidence="12 13">
    <location>
        <position position="289"/>
    </location>
    <ligand>
        <name>L-serine</name>
        <dbReference type="ChEBI" id="CHEBI:33384"/>
    </ligand>
</feature>
<protein>
    <recommendedName>
        <fullName evidence="12">Serine--tRNA ligase</fullName>
        <ecNumber evidence="12">6.1.1.11</ecNumber>
    </recommendedName>
    <alternativeName>
        <fullName evidence="12">Seryl-tRNA synthetase</fullName>
        <shortName evidence="12">SerRS</shortName>
    </alternativeName>
    <alternativeName>
        <fullName evidence="12">Seryl-tRNA(Ser/Sec) synthetase</fullName>
    </alternativeName>
</protein>
<feature type="binding site" evidence="12">
    <location>
        <position position="389"/>
    </location>
    <ligand>
        <name>L-serine</name>
        <dbReference type="ChEBI" id="CHEBI:33384"/>
    </ligand>
</feature>
<dbReference type="PIRSF" id="PIRSF001529">
    <property type="entry name" value="Ser-tRNA-synth_IIa"/>
    <property type="match status" value="1"/>
</dbReference>
<comment type="caution">
    <text evidence="16">The sequence shown here is derived from an EMBL/GenBank/DDBJ whole genome shotgun (WGS) entry which is preliminary data.</text>
</comment>
<dbReference type="InterPro" id="IPR045864">
    <property type="entry name" value="aa-tRNA-synth_II/BPL/LPL"/>
</dbReference>
<feature type="binding site" evidence="12 14">
    <location>
        <begin position="266"/>
        <end position="268"/>
    </location>
    <ligand>
        <name>ATP</name>
        <dbReference type="ChEBI" id="CHEBI:30616"/>
    </ligand>
</feature>
<evidence type="ECO:0000313" key="16">
    <source>
        <dbReference type="EMBL" id="MEG3437908.1"/>
    </source>
</evidence>
<dbReference type="InterPro" id="IPR015866">
    <property type="entry name" value="Ser-tRNA-synth_1_N"/>
</dbReference>
<dbReference type="CDD" id="cd00770">
    <property type="entry name" value="SerRS_core"/>
    <property type="match status" value="1"/>
</dbReference>
<gene>
    <name evidence="12 16" type="primary">serS</name>
    <name evidence="16" type="ORF">V0288_12340</name>
</gene>
<dbReference type="Gene3D" id="1.10.287.40">
    <property type="entry name" value="Serine-tRNA synthetase, tRNA binding domain"/>
    <property type="match status" value="1"/>
</dbReference>
<dbReference type="PANTHER" id="PTHR43697">
    <property type="entry name" value="SERYL-TRNA SYNTHETASE"/>
    <property type="match status" value="1"/>
</dbReference>
<dbReference type="InterPro" id="IPR010978">
    <property type="entry name" value="tRNA-bd_arm"/>
</dbReference>
<dbReference type="InterPro" id="IPR006195">
    <property type="entry name" value="aa-tRNA-synth_II"/>
</dbReference>